<dbReference type="InterPro" id="IPR013424">
    <property type="entry name" value="Ice-binding_C"/>
</dbReference>
<evidence type="ECO:0000313" key="1">
    <source>
        <dbReference type="EMBL" id="MVU81619.1"/>
    </source>
</evidence>
<dbReference type="Proteomes" id="UP000466794">
    <property type="component" value="Unassembled WGS sequence"/>
</dbReference>
<protein>
    <submittedName>
        <fullName evidence="1">PEP-CTERM sorting domain-containing protein</fullName>
    </submittedName>
</protein>
<gene>
    <name evidence="1" type="ORF">GPX89_30815</name>
</gene>
<evidence type="ECO:0000313" key="2">
    <source>
        <dbReference type="Proteomes" id="UP000466794"/>
    </source>
</evidence>
<sequence length="23" mass="2665">MGPILLLAAVGIGWLRRRRRRCT</sequence>
<reference evidence="1 2" key="1">
    <citation type="submission" date="2019-12" db="EMBL/GenBank/DDBJ databases">
        <title>Nocardia sp. nov. ET3-3 isolated from soil.</title>
        <authorList>
            <person name="Kanchanasin P."/>
            <person name="Tanasupawat S."/>
            <person name="Yuki M."/>
            <person name="Kudo T."/>
        </authorList>
    </citation>
    <scope>NUCLEOTIDE SEQUENCE [LARGE SCALE GENOMIC DNA]</scope>
    <source>
        <strain evidence="1 2">ET3-3</strain>
    </source>
</reference>
<keyword evidence="2" id="KW-1185">Reference proteome</keyword>
<accession>A0A7K1V588</accession>
<comment type="caution">
    <text evidence="1">The sequence shown here is derived from an EMBL/GenBank/DDBJ whole genome shotgun (WGS) entry which is preliminary data.</text>
</comment>
<dbReference type="NCBIfam" id="TIGR02595">
    <property type="entry name" value="PEP_CTERM"/>
    <property type="match status" value="1"/>
</dbReference>
<dbReference type="AlphaFoldDB" id="A0A7K1V588"/>
<dbReference type="EMBL" id="WRPP01000006">
    <property type="protein sequence ID" value="MVU81619.1"/>
    <property type="molecule type" value="Genomic_DNA"/>
</dbReference>
<name>A0A7K1V588_9NOCA</name>
<organism evidence="1 2">
    <name type="scientific">Nocardia terrae</name>
    <dbReference type="NCBI Taxonomy" id="2675851"/>
    <lineage>
        <taxon>Bacteria</taxon>
        <taxon>Bacillati</taxon>
        <taxon>Actinomycetota</taxon>
        <taxon>Actinomycetes</taxon>
        <taxon>Mycobacteriales</taxon>
        <taxon>Nocardiaceae</taxon>
        <taxon>Nocardia</taxon>
    </lineage>
</organism>
<proteinExistence type="predicted"/>